<feature type="compositionally biased region" description="Basic and acidic residues" evidence="7">
    <location>
        <begin position="14"/>
        <end position="31"/>
    </location>
</feature>
<dbReference type="PANTHER" id="PTHR36206:SF4">
    <property type="entry name" value="HYPOTHETICAL CONSERVED PROTEIN (EUROFUNG)-RELATED"/>
    <property type="match status" value="1"/>
</dbReference>
<evidence type="ECO:0000256" key="4">
    <source>
        <dbReference type="ARBA" id="ARBA00023125"/>
    </source>
</evidence>
<evidence type="ECO:0000256" key="1">
    <source>
        <dbReference type="ARBA" id="ARBA00022723"/>
    </source>
</evidence>
<dbReference type="PROSITE" id="PS00463">
    <property type="entry name" value="ZN2_CY6_FUNGAL_1"/>
    <property type="match status" value="1"/>
</dbReference>
<dbReference type="InterPro" id="IPR001138">
    <property type="entry name" value="Zn2Cys6_DnaBD"/>
</dbReference>
<reference evidence="9" key="1">
    <citation type="submission" date="2022-10" db="EMBL/GenBank/DDBJ databases">
        <title>Determination and structural analysis of whole genome sequence of Sarocladium strictum F4-1.</title>
        <authorList>
            <person name="Hu L."/>
            <person name="Jiang Y."/>
        </authorList>
    </citation>
    <scope>NUCLEOTIDE SEQUENCE</scope>
    <source>
        <strain evidence="9">F4-1</strain>
    </source>
</reference>
<protein>
    <recommendedName>
        <fullName evidence="8">Zn(2)-C6 fungal-type domain-containing protein</fullName>
    </recommendedName>
</protein>
<evidence type="ECO:0000313" key="9">
    <source>
        <dbReference type="EMBL" id="KAK0392354.1"/>
    </source>
</evidence>
<gene>
    <name evidence="9" type="ORF">NLU13_1849</name>
</gene>
<evidence type="ECO:0000256" key="7">
    <source>
        <dbReference type="SAM" id="MobiDB-lite"/>
    </source>
</evidence>
<dbReference type="Proteomes" id="UP001175261">
    <property type="component" value="Unassembled WGS sequence"/>
</dbReference>
<feature type="region of interest" description="Disordered" evidence="7">
    <location>
        <begin position="632"/>
        <end position="654"/>
    </location>
</feature>
<accession>A0AA39GSH4</accession>
<dbReference type="Gene3D" id="4.10.240.10">
    <property type="entry name" value="Zn(2)-C6 fungal-type DNA-binding domain"/>
    <property type="match status" value="1"/>
</dbReference>
<dbReference type="SUPFAM" id="SSF57701">
    <property type="entry name" value="Zn2/Cys6 DNA-binding domain"/>
    <property type="match status" value="1"/>
</dbReference>
<dbReference type="GO" id="GO:0000981">
    <property type="term" value="F:DNA-binding transcription factor activity, RNA polymerase II-specific"/>
    <property type="evidence" value="ECO:0007669"/>
    <property type="project" value="InterPro"/>
</dbReference>
<dbReference type="PANTHER" id="PTHR36206">
    <property type="entry name" value="ASPERCRYPTIN BIOSYNTHESIS CLUSTER-SPECIFIC TRANSCRIPTION REGULATOR ATNN-RELATED"/>
    <property type="match status" value="1"/>
</dbReference>
<keyword evidence="5" id="KW-0804">Transcription</keyword>
<dbReference type="GO" id="GO:0008270">
    <property type="term" value="F:zinc ion binding"/>
    <property type="evidence" value="ECO:0007669"/>
    <property type="project" value="InterPro"/>
</dbReference>
<feature type="region of interest" description="Disordered" evidence="7">
    <location>
        <begin position="145"/>
        <end position="173"/>
    </location>
</feature>
<dbReference type="InterPro" id="IPR052360">
    <property type="entry name" value="Transcr_Regulatory_Proteins"/>
</dbReference>
<evidence type="ECO:0000259" key="8">
    <source>
        <dbReference type="PROSITE" id="PS50048"/>
    </source>
</evidence>
<evidence type="ECO:0000256" key="3">
    <source>
        <dbReference type="ARBA" id="ARBA00023015"/>
    </source>
</evidence>
<keyword evidence="10" id="KW-1185">Reference proteome</keyword>
<proteinExistence type="predicted"/>
<name>A0AA39GSH4_SARSR</name>
<organism evidence="9 10">
    <name type="scientific">Sarocladium strictum</name>
    <name type="common">Black bundle disease fungus</name>
    <name type="synonym">Acremonium strictum</name>
    <dbReference type="NCBI Taxonomy" id="5046"/>
    <lineage>
        <taxon>Eukaryota</taxon>
        <taxon>Fungi</taxon>
        <taxon>Dikarya</taxon>
        <taxon>Ascomycota</taxon>
        <taxon>Pezizomycotina</taxon>
        <taxon>Sordariomycetes</taxon>
        <taxon>Hypocreomycetidae</taxon>
        <taxon>Hypocreales</taxon>
        <taxon>Sarocladiaceae</taxon>
        <taxon>Sarocladium</taxon>
    </lineage>
</organism>
<evidence type="ECO:0000256" key="6">
    <source>
        <dbReference type="ARBA" id="ARBA00023242"/>
    </source>
</evidence>
<dbReference type="PROSITE" id="PS50048">
    <property type="entry name" value="ZN2_CY6_FUNGAL_2"/>
    <property type="match status" value="1"/>
</dbReference>
<comment type="caution">
    <text evidence="9">The sequence shown here is derived from an EMBL/GenBank/DDBJ whole genome shotgun (WGS) entry which is preliminary data.</text>
</comment>
<keyword evidence="3" id="KW-0805">Transcription regulation</keyword>
<feature type="compositionally biased region" description="Basic residues" evidence="7">
    <location>
        <begin position="33"/>
        <end position="42"/>
    </location>
</feature>
<dbReference type="GO" id="GO:0003677">
    <property type="term" value="F:DNA binding"/>
    <property type="evidence" value="ECO:0007669"/>
    <property type="project" value="UniProtKB-KW"/>
</dbReference>
<feature type="region of interest" description="Disordered" evidence="7">
    <location>
        <begin position="386"/>
        <end position="406"/>
    </location>
</feature>
<evidence type="ECO:0000256" key="5">
    <source>
        <dbReference type="ARBA" id="ARBA00023163"/>
    </source>
</evidence>
<keyword evidence="6" id="KW-0539">Nucleus</keyword>
<dbReference type="SMART" id="SM00066">
    <property type="entry name" value="GAL4"/>
    <property type="match status" value="1"/>
</dbReference>
<sequence>MPDDDASSRASSKGAERAVSEASAKSDDGTPVKRGRRSRPKVKTGCANCKQRRIKCDEARPSCTQCVKSHKICTGYPPPPRSARPEYEVRIAPKPAVTSQGSAPTAPAAAAATAAAAMTPSSVIPIISEPPQAAFLRRREVMLPPRRTGHRDAQSAATSSPAPEASSSAYPLPSGAPSFGTDSFYFQVFQEQTANELSGFFDSAFYTERVLEACRSEPAIRHAAVALGALYQNLVQSRASATSPSSSAQEQEEQARHWHVAVRHQNSLRTQLMASVLLASFDSFIGDHRQAIVQIQNGLDMLERIRTAERLPAYGVATDTAEEELTVIFMRLAIQAKSYDLGFHFPEPYVVRFTLPAQHQARLQQLTQQQRHPELDPGLYVSRLSPGGGIESKPASPARSPSPFRPFSSVQEARIAHDRLNERHVRLQEALSIRPRDMPRVPIPEPWARAINSFKGQLAAWSEAFQPLLLSRRESHVGRRERAGIIVLWISHLTSAVIGAIQFSSSEMIFDDYSSLFQSINDMALELLREEEAAAAVACHAESPFCHHQRQLPADYINAGIFSPCHMKPTFSMDMGIVAPLFMVATKCRVPLLRRQAIELLRGCSRREGMWDSELTARIASWVMSVEEASPHVHGSYTDPSSYHSRPSEDPTRYQDRGLLLSSQPYVAVPSERRVMVKTVDFDLRARWANVAVGTRNLPDSMPDPRYRSTQITW</sequence>
<keyword evidence="4" id="KW-0238">DNA-binding</keyword>
<evidence type="ECO:0000256" key="2">
    <source>
        <dbReference type="ARBA" id="ARBA00022833"/>
    </source>
</evidence>
<keyword evidence="2" id="KW-0862">Zinc</keyword>
<dbReference type="EMBL" id="JAPDFR010000001">
    <property type="protein sequence ID" value="KAK0392354.1"/>
    <property type="molecule type" value="Genomic_DNA"/>
</dbReference>
<dbReference type="AlphaFoldDB" id="A0AA39GSH4"/>
<evidence type="ECO:0000313" key="10">
    <source>
        <dbReference type="Proteomes" id="UP001175261"/>
    </source>
</evidence>
<keyword evidence="1" id="KW-0479">Metal-binding</keyword>
<dbReference type="Pfam" id="PF00172">
    <property type="entry name" value="Zn_clus"/>
    <property type="match status" value="1"/>
</dbReference>
<dbReference type="InterPro" id="IPR036864">
    <property type="entry name" value="Zn2-C6_fun-type_DNA-bd_sf"/>
</dbReference>
<feature type="compositionally biased region" description="Low complexity" evidence="7">
    <location>
        <begin position="394"/>
        <end position="406"/>
    </location>
</feature>
<dbReference type="CDD" id="cd00067">
    <property type="entry name" value="GAL4"/>
    <property type="match status" value="1"/>
</dbReference>
<feature type="region of interest" description="Disordered" evidence="7">
    <location>
        <begin position="1"/>
        <end position="44"/>
    </location>
</feature>
<feature type="compositionally biased region" description="Low complexity" evidence="7">
    <location>
        <begin position="154"/>
        <end position="173"/>
    </location>
</feature>
<feature type="domain" description="Zn(2)-C6 fungal-type" evidence="8">
    <location>
        <begin position="45"/>
        <end position="74"/>
    </location>
</feature>